<keyword evidence="1" id="KW-1133">Transmembrane helix</keyword>
<organism evidence="2 3">
    <name type="scientific">Actinoplanes xinjiangensis</name>
    <dbReference type="NCBI Taxonomy" id="512350"/>
    <lineage>
        <taxon>Bacteria</taxon>
        <taxon>Bacillati</taxon>
        <taxon>Actinomycetota</taxon>
        <taxon>Actinomycetes</taxon>
        <taxon>Micromonosporales</taxon>
        <taxon>Micromonosporaceae</taxon>
        <taxon>Actinoplanes</taxon>
    </lineage>
</organism>
<feature type="transmembrane region" description="Helical" evidence="1">
    <location>
        <begin position="421"/>
        <end position="439"/>
    </location>
</feature>
<feature type="transmembrane region" description="Helical" evidence="1">
    <location>
        <begin position="386"/>
        <end position="409"/>
    </location>
</feature>
<feature type="transmembrane region" description="Helical" evidence="1">
    <location>
        <begin position="322"/>
        <end position="341"/>
    </location>
</feature>
<evidence type="ECO:0000313" key="2">
    <source>
        <dbReference type="EMBL" id="PWK44283.1"/>
    </source>
</evidence>
<dbReference type="EMBL" id="QGGR01000012">
    <property type="protein sequence ID" value="PWK44283.1"/>
    <property type="molecule type" value="Genomic_DNA"/>
</dbReference>
<feature type="transmembrane region" description="Helical" evidence="1">
    <location>
        <begin position="38"/>
        <end position="57"/>
    </location>
</feature>
<keyword evidence="1" id="KW-0812">Transmembrane</keyword>
<feature type="transmembrane region" description="Helical" evidence="1">
    <location>
        <begin position="64"/>
        <end position="85"/>
    </location>
</feature>
<accession>A0A316FB73</accession>
<dbReference type="AlphaFoldDB" id="A0A316FB73"/>
<name>A0A316FB73_9ACTN</name>
<sequence length="440" mass="45997">MAWLGHPVTMVALAVLVINDHVLKLTHPGWATGKLSDAAGMLLAPPLLAALAGLIAPRLPVRRVAVTSMVAVGAGFTVVKLWAYGAELASAAWSVLTPSLIRADPTDLLVLPLLAGSWWTWRRSHASRAGRVTRAVRLAVLLPLALAGVAATSPLPHTRAESVVVAGDAVYVHATAVRPRRAEWSVSRDGGVTWSGAAEPASPRQPVCSRDRVCYRVVPDELGVQSSTDGGPWTDSWRIGDDDRQALYRDYADIETILALSSGALAVQDVPGGHVVVVANGRDGFAVRDPAGRWTRIGFPAFPDDVAPLPLSTSPGALGRPLRITVIALLAGFLMTVAGVVSLRRSGGSRQWWWLAAAFPAAAVVLIPVAVRAWRDPASIVAAPGFLSPFLAVVVALAGAVIALSFAAGRAATARAWLRPAAVAALVTAAASAVAWRLMS</sequence>
<dbReference type="Proteomes" id="UP000245697">
    <property type="component" value="Unassembled WGS sequence"/>
</dbReference>
<protein>
    <submittedName>
        <fullName evidence="2">Uncharacterized protein</fullName>
    </submittedName>
</protein>
<proteinExistence type="predicted"/>
<gene>
    <name evidence="2" type="ORF">BC793_112158</name>
</gene>
<evidence type="ECO:0000256" key="1">
    <source>
        <dbReference type="SAM" id="Phobius"/>
    </source>
</evidence>
<keyword evidence="3" id="KW-1185">Reference proteome</keyword>
<keyword evidence="1" id="KW-0472">Membrane</keyword>
<reference evidence="2 3" key="1">
    <citation type="submission" date="2018-05" db="EMBL/GenBank/DDBJ databases">
        <title>Genomic Encyclopedia of Archaeal and Bacterial Type Strains, Phase II (KMG-II): from individual species to whole genera.</title>
        <authorList>
            <person name="Goeker M."/>
        </authorList>
    </citation>
    <scope>NUCLEOTIDE SEQUENCE [LARGE SCALE GENOMIC DNA]</scope>
    <source>
        <strain evidence="2 3">DSM 45184</strain>
    </source>
</reference>
<comment type="caution">
    <text evidence="2">The sequence shown here is derived from an EMBL/GenBank/DDBJ whole genome shotgun (WGS) entry which is preliminary data.</text>
</comment>
<feature type="transmembrane region" description="Helical" evidence="1">
    <location>
        <begin position="353"/>
        <end position="374"/>
    </location>
</feature>
<evidence type="ECO:0000313" key="3">
    <source>
        <dbReference type="Proteomes" id="UP000245697"/>
    </source>
</evidence>